<dbReference type="EMBL" id="KE343702">
    <property type="protein sequence ID" value="EXB38726.1"/>
    <property type="molecule type" value="Genomic_DNA"/>
</dbReference>
<gene>
    <name evidence="2" type="ORF">L484_004521</name>
</gene>
<organism evidence="2 3">
    <name type="scientific">Morus notabilis</name>
    <dbReference type="NCBI Taxonomy" id="981085"/>
    <lineage>
        <taxon>Eukaryota</taxon>
        <taxon>Viridiplantae</taxon>
        <taxon>Streptophyta</taxon>
        <taxon>Embryophyta</taxon>
        <taxon>Tracheophyta</taxon>
        <taxon>Spermatophyta</taxon>
        <taxon>Magnoliopsida</taxon>
        <taxon>eudicotyledons</taxon>
        <taxon>Gunneridae</taxon>
        <taxon>Pentapetalae</taxon>
        <taxon>rosids</taxon>
        <taxon>fabids</taxon>
        <taxon>Rosales</taxon>
        <taxon>Moraceae</taxon>
        <taxon>Moreae</taxon>
        <taxon>Morus</taxon>
    </lineage>
</organism>
<feature type="compositionally biased region" description="Basic and acidic residues" evidence="1">
    <location>
        <begin position="1"/>
        <end position="19"/>
    </location>
</feature>
<dbReference type="Proteomes" id="UP000030645">
    <property type="component" value="Unassembled WGS sequence"/>
</dbReference>
<feature type="region of interest" description="Disordered" evidence="1">
    <location>
        <begin position="1"/>
        <end position="22"/>
    </location>
</feature>
<sequence>MEESASHHETLNANHHEEGEQPMISDVVAALRIFRDSYNEILSDINQLWERLDKDPALGPADDETAQKTSAAGATLKPSEPTNVGPLICDDVLAILKQHMHSIAPEDEKYL</sequence>
<evidence type="ECO:0000313" key="3">
    <source>
        <dbReference type="Proteomes" id="UP000030645"/>
    </source>
</evidence>
<evidence type="ECO:0000313" key="2">
    <source>
        <dbReference type="EMBL" id="EXB38726.1"/>
    </source>
</evidence>
<name>W9R5T8_9ROSA</name>
<proteinExistence type="predicted"/>
<accession>W9R5T8</accession>
<evidence type="ECO:0000256" key="1">
    <source>
        <dbReference type="SAM" id="MobiDB-lite"/>
    </source>
</evidence>
<protein>
    <submittedName>
        <fullName evidence="2">Uncharacterized protein</fullName>
    </submittedName>
</protein>
<dbReference type="AlphaFoldDB" id="W9R5T8"/>
<keyword evidence="3" id="KW-1185">Reference proteome</keyword>
<reference evidence="3" key="1">
    <citation type="submission" date="2013-01" db="EMBL/GenBank/DDBJ databases">
        <title>Draft Genome Sequence of a Mulberry Tree, Morus notabilis C.K. Schneid.</title>
        <authorList>
            <person name="He N."/>
            <person name="Zhao S."/>
        </authorList>
    </citation>
    <scope>NUCLEOTIDE SEQUENCE</scope>
</reference>
<feature type="region of interest" description="Disordered" evidence="1">
    <location>
        <begin position="55"/>
        <end position="85"/>
    </location>
</feature>